<dbReference type="OrthoDB" id="5650543at2"/>
<sequence length="176" mass="20241">MAKFPHKTPFELRQYFKQQDLPQLIRINREYEPHFVWIDNRLDQHNDALKVAEARLAQLLESKRAHELTYEHVVDEETGFQQTLGGVLSDTDQTDRYLGRQAAGYSPMTSYDLKSQYLCTQISHASEQVSSLNEWIADLKQKKTAAVCELRILNQVIGEKKRALEVEKTCTAGPSC</sequence>
<evidence type="ECO:0000313" key="5">
    <source>
        <dbReference type="Proteomes" id="UP000287374"/>
    </source>
</evidence>
<reference evidence="3 5" key="2">
    <citation type="submission" date="2018-12" db="EMBL/GenBank/DDBJ databases">
        <title>Legionella sp,whole genome shotgun sequence.</title>
        <authorList>
            <person name="Wu H."/>
        </authorList>
    </citation>
    <scope>NUCLEOTIDE SEQUENCE [LARGE SCALE GENOMIC DNA]</scope>
    <source>
        <strain evidence="5">km489</strain>
        <strain evidence="3">Km489</strain>
    </source>
</reference>
<dbReference type="Proteomes" id="UP000287374">
    <property type="component" value="Unassembled WGS sequence"/>
</dbReference>
<evidence type="ECO:0000256" key="1">
    <source>
        <dbReference type="SAM" id="Coils"/>
    </source>
</evidence>
<comment type="caution">
    <text evidence="2">The sequence shown here is derived from an EMBL/GenBank/DDBJ whole genome shotgun (WGS) entry which is preliminary data.</text>
</comment>
<evidence type="ECO:0000313" key="3">
    <source>
        <dbReference type="EMBL" id="RUR24048.1"/>
    </source>
</evidence>
<evidence type="ECO:0000313" key="4">
    <source>
        <dbReference type="Proteomes" id="UP000247152"/>
    </source>
</evidence>
<feature type="coiled-coil region" evidence="1">
    <location>
        <begin position="42"/>
        <end position="69"/>
    </location>
</feature>
<dbReference type="Proteomes" id="UP000247152">
    <property type="component" value="Unassembled WGS sequence"/>
</dbReference>
<name>A0A317U0N9_9GAMM</name>
<gene>
    <name evidence="2" type="ORF">DGG96_17760</name>
    <name evidence="3" type="ORF">ELY20_05645</name>
</gene>
<dbReference type="EMBL" id="RZGX01000006">
    <property type="protein sequence ID" value="RUR24048.1"/>
    <property type="molecule type" value="Genomic_DNA"/>
</dbReference>
<reference evidence="2 4" key="1">
    <citation type="submission" date="2018-05" db="EMBL/GenBank/DDBJ databases">
        <title>Legionella qingyii sp.nov., whole genome shotgun sequence.</title>
        <authorList>
            <person name="Wu H."/>
            <person name="Zhu Q."/>
            <person name="Hu C."/>
        </authorList>
    </citation>
    <scope>NUCLEOTIDE SEQUENCE [LARGE SCALE GENOMIC DNA]</scope>
    <source>
        <strain evidence="2 4">HEB18</strain>
    </source>
</reference>
<accession>A0A317U0N9</accession>
<proteinExistence type="predicted"/>
<dbReference type="AlphaFoldDB" id="A0A317U0N9"/>
<keyword evidence="5" id="KW-1185">Reference proteome</keyword>
<dbReference type="EMBL" id="QHJG01000038">
    <property type="protein sequence ID" value="PWY54296.1"/>
    <property type="molecule type" value="Genomic_DNA"/>
</dbReference>
<protein>
    <submittedName>
        <fullName evidence="2">Uncharacterized protein</fullName>
    </submittedName>
</protein>
<keyword evidence="1" id="KW-0175">Coiled coil</keyword>
<evidence type="ECO:0000313" key="2">
    <source>
        <dbReference type="EMBL" id="PWY54296.1"/>
    </source>
</evidence>
<organism evidence="2 4">
    <name type="scientific">Legionella qingyii</name>
    <dbReference type="NCBI Taxonomy" id="2184757"/>
    <lineage>
        <taxon>Bacteria</taxon>
        <taxon>Pseudomonadati</taxon>
        <taxon>Pseudomonadota</taxon>
        <taxon>Gammaproteobacteria</taxon>
        <taxon>Legionellales</taxon>
        <taxon>Legionellaceae</taxon>
        <taxon>Legionella</taxon>
    </lineage>
</organism>
<dbReference type="RefSeq" id="WP_110143879.1">
    <property type="nucleotide sequence ID" value="NZ_QHJG01000038.1"/>
</dbReference>